<dbReference type="PANTHER" id="PTHR24173:SF74">
    <property type="entry name" value="ANKYRIN REPEAT DOMAIN-CONTAINING PROTEIN 16"/>
    <property type="match status" value="1"/>
</dbReference>
<dbReference type="Proteomes" id="UP000267821">
    <property type="component" value="Unassembled WGS sequence"/>
</dbReference>
<organism evidence="5 6">
    <name type="scientific">Terfezia boudieri ATCC MYA-4762</name>
    <dbReference type="NCBI Taxonomy" id="1051890"/>
    <lineage>
        <taxon>Eukaryota</taxon>
        <taxon>Fungi</taxon>
        <taxon>Dikarya</taxon>
        <taxon>Ascomycota</taxon>
        <taxon>Pezizomycotina</taxon>
        <taxon>Pezizomycetes</taxon>
        <taxon>Pezizales</taxon>
        <taxon>Pezizaceae</taxon>
        <taxon>Terfezia</taxon>
    </lineage>
</organism>
<gene>
    <name evidence="5" type="ORF">L211DRAFT_841632</name>
</gene>
<feature type="domain" description="Protein kinase" evidence="4">
    <location>
        <begin position="1"/>
        <end position="159"/>
    </location>
</feature>
<keyword evidence="2 3" id="KW-0040">ANK repeat</keyword>
<dbReference type="Pfam" id="PF12796">
    <property type="entry name" value="Ank_2"/>
    <property type="match status" value="1"/>
</dbReference>
<dbReference type="Pfam" id="PF00023">
    <property type="entry name" value="Ank"/>
    <property type="match status" value="1"/>
</dbReference>
<protein>
    <recommendedName>
        <fullName evidence="4">Protein kinase domain-containing protein</fullName>
    </recommendedName>
</protein>
<sequence length="615" mass="68829">MTPRGGTRVWNAPECLNGWEDVYAQLKGCSRDGAVPEEVSCVEAGEWSKKAARDIYSFGLIMVHILLDGVEPLPFKDLAELDRMKLADEVREIAIKKVRSTFAERMSKDGGRNDSHEDGWHQETLERIVKLVDTTLTVYPWTRRQSLNAIRSYLAGKYIYDRDLDITKMVVTNRFPTLASTKFSDYFHQSAASIPAIQLSFSKLSRAIKQSIFQHNLTMGIDTLTNIQKMRLLGLCTQEVRDCRAFDVKERPILSQGFEPSNNLAKPFLRMLVGVEAKLLDQYHTFRNRETHIRRTLEQFATYDASEIADNKDGAGQLGLTALHVAAMRGDVKGVEDLLKGGAQSNRKANGVLGYITPLELAVAWCLEESNVTAIIQALLPSAADITRQLSSRVGYKTTILHMAAARTSSALLRLLLSVEVAGPEVLDTRDAYYRTPLHIAAQVGSLDCVEFLLDKGANVQLRDYNYLRPHELAQKYSLEFTKDQAYRVGSDMLYDVLTYGQNLNRGTATKHEAVIRKLDTIATAAQSVAVAPEQPSDLAIFQLASQLKDYKAPVDNTKPPTFALTNNWDQIIDYFTGTETQPVPVGSGDNLLKYSYRVTATSIPRENEVLWLHE</sequence>
<evidence type="ECO:0000256" key="3">
    <source>
        <dbReference type="PROSITE-ProRule" id="PRU00023"/>
    </source>
</evidence>
<dbReference type="SUPFAM" id="SSF48403">
    <property type="entry name" value="Ankyrin repeat"/>
    <property type="match status" value="1"/>
</dbReference>
<dbReference type="PROSITE" id="PS50011">
    <property type="entry name" value="PROTEIN_KINASE_DOM"/>
    <property type="match status" value="1"/>
</dbReference>
<dbReference type="GO" id="GO:0005524">
    <property type="term" value="F:ATP binding"/>
    <property type="evidence" value="ECO:0007669"/>
    <property type="project" value="InterPro"/>
</dbReference>
<accession>A0A3N4LCD5</accession>
<name>A0A3N4LCD5_9PEZI</name>
<dbReference type="PROSITE" id="PS50088">
    <property type="entry name" value="ANK_REPEAT"/>
    <property type="match status" value="2"/>
</dbReference>
<dbReference type="OrthoDB" id="341259at2759"/>
<dbReference type="GO" id="GO:0004672">
    <property type="term" value="F:protein kinase activity"/>
    <property type="evidence" value="ECO:0007669"/>
    <property type="project" value="InterPro"/>
</dbReference>
<keyword evidence="1" id="KW-0677">Repeat</keyword>
<dbReference type="InterPro" id="IPR000719">
    <property type="entry name" value="Prot_kinase_dom"/>
</dbReference>
<dbReference type="PROSITE" id="PS50297">
    <property type="entry name" value="ANK_REP_REGION"/>
    <property type="match status" value="2"/>
</dbReference>
<evidence type="ECO:0000256" key="1">
    <source>
        <dbReference type="ARBA" id="ARBA00022737"/>
    </source>
</evidence>
<feature type="repeat" description="ANK" evidence="3">
    <location>
        <begin position="318"/>
        <end position="350"/>
    </location>
</feature>
<proteinExistence type="predicted"/>
<reference evidence="5 6" key="1">
    <citation type="journal article" date="2018" name="Nat. Ecol. Evol.">
        <title>Pezizomycetes genomes reveal the molecular basis of ectomycorrhizal truffle lifestyle.</title>
        <authorList>
            <person name="Murat C."/>
            <person name="Payen T."/>
            <person name="Noel B."/>
            <person name="Kuo A."/>
            <person name="Morin E."/>
            <person name="Chen J."/>
            <person name="Kohler A."/>
            <person name="Krizsan K."/>
            <person name="Balestrini R."/>
            <person name="Da Silva C."/>
            <person name="Montanini B."/>
            <person name="Hainaut M."/>
            <person name="Levati E."/>
            <person name="Barry K.W."/>
            <person name="Belfiori B."/>
            <person name="Cichocki N."/>
            <person name="Clum A."/>
            <person name="Dockter R.B."/>
            <person name="Fauchery L."/>
            <person name="Guy J."/>
            <person name="Iotti M."/>
            <person name="Le Tacon F."/>
            <person name="Lindquist E.A."/>
            <person name="Lipzen A."/>
            <person name="Malagnac F."/>
            <person name="Mello A."/>
            <person name="Molinier V."/>
            <person name="Miyauchi S."/>
            <person name="Poulain J."/>
            <person name="Riccioni C."/>
            <person name="Rubini A."/>
            <person name="Sitrit Y."/>
            <person name="Splivallo R."/>
            <person name="Traeger S."/>
            <person name="Wang M."/>
            <person name="Zifcakova L."/>
            <person name="Wipf D."/>
            <person name="Zambonelli A."/>
            <person name="Paolocci F."/>
            <person name="Nowrousian M."/>
            <person name="Ottonello S."/>
            <person name="Baldrian P."/>
            <person name="Spatafora J.W."/>
            <person name="Henrissat B."/>
            <person name="Nagy L.G."/>
            <person name="Aury J.M."/>
            <person name="Wincker P."/>
            <person name="Grigoriev I.V."/>
            <person name="Bonfante P."/>
            <person name="Martin F.M."/>
        </authorList>
    </citation>
    <scope>NUCLEOTIDE SEQUENCE [LARGE SCALE GENOMIC DNA]</scope>
    <source>
        <strain evidence="5 6">ATCC MYA-4762</strain>
    </source>
</reference>
<dbReference type="InterPro" id="IPR036770">
    <property type="entry name" value="Ankyrin_rpt-contain_sf"/>
</dbReference>
<dbReference type="PANTHER" id="PTHR24173">
    <property type="entry name" value="ANKYRIN REPEAT CONTAINING"/>
    <property type="match status" value="1"/>
</dbReference>
<dbReference type="STRING" id="1051890.A0A3N4LCD5"/>
<dbReference type="AlphaFoldDB" id="A0A3N4LCD5"/>
<keyword evidence="6" id="KW-1185">Reference proteome</keyword>
<dbReference type="InParanoid" id="A0A3N4LCD5"/>
<dbReference type="InterPro" id="IPR002110">
    <property type="entry name" value="Ankyrin_rpt"/>
</dbReference>
<dbReference type="Gene3D" id="1.10.510.10">
    <property type="entry name" value="Transferase(Phosphotransferase) domain 1"/>
    <property type="match status" value="1"/>
</dbReference>
<dbReference type="SMART" id="SM00248">
    <property type="entry name" value="ANK"/>
    <property type="match status" value="4"/>
</dbReference>
<evidence type="ECO:0000313" key="6">
    <source>
        <dbReference type="Proteomes" id="UP000267821"/>
    </source>
</evidence>
<dbReference type="EMBL" id="ML121570">
    <property type="protein sequence ID" value="RPB20543.1"/>
    <property type="molecule type" value="Genomic_DNA"/>
</dbReference>
<feature type="repeat" description="ANK" evidence="3">
    <location>
        <begin position="433"/>
        <end position="465"/>
    </location>
</feature>
<evidence type="ECO:0000313" key="5">
    <source>
        <dbReference type="EMBL" id="RPB20543.1"/>
    </source>
</evidence>
<evidence type="ECO:0000259" key="4">
    <source>
        <dbReference type="PROSITE" id="PS50011"/>
    </source>
</evidence>
<dbReference type="Gene3D" id="1.25.40.20">
    <property type="entry name" value="Ankyrin repeat-containing domain"/>
    <property type="match status" value="1"/>
</dbReference>
<evidence type="ECO:0000256" key="2">
    <source>
        <dbReference type="ARBA" id="ARBA00023043"/>
    </source>
</evidence>